<organism evidence="2 3">
    <name type="scientific">Gigaspora margarita</name>
    <dbReference type="NCBI Taxonomy" id="4874"/>
    <lineage>
        <taxon>Eukaryota</taxon>
        <taxon>Fungi</taxon>
        <taxon>Fungi incertae sedis</taxon>
        <taxon>Mucoromycota</taxon>
        <taxon>Glomeromycotina</taxon>
        <taxon>Glomeromycetes</taxon>
        <taxon>Diversisporales</taxon>
        <taxon>Gigasporaceae</taxon>
        <taxon>Gigaspora</taxon>
    </lineage>
</organism>
<reference evidence="2 3" key="1">
    <citation type="submission" date="2021-06" db="EMBL/GenBank/DDBJ databases">
        <authorList>
            <person name="Kallberg Y."/>
            <person name="Tangrot J."/>
            <person name="Rosling A."/>
        </authorList>
    </citation>
    <scope>NUCLEOTIDE SEQUENCE [LARGE SCALE GENOMIC DNA]</scope>
    <source>
        <strain evidence="2 3">120-4 pot B 10/14</strain>
    </source>
</reference>
<protein>
    <submittedName>
        <fullName evidence="2">31567_t:CDS:1</fullName>
    </submittedName>
</protein>
<accession>A0ABN7W3A8</accession>
<dbReference type="Proteomes" id="UP000789901">
    <property type="component" value="Unassembled WGS sequence"/>
</dbReference>
<feature type="compositionally biased region" description="Polar residues" evidence="1">
    <location>
        <begin position="210"/>
        <end position="223"/>
    </location>
</feature>
<feature type="compositionally biased region" description="Basic and acidic residues" evidence="1">
    <location>
        <begin position="225"/>
        <end position="234"/>
    </location>
</feature>
<dbReference type="EMBL" id="CAJVQB010029217">
    <property type="protein sequence ID" value="CAG8813738.1"/>
    <property type="molecule type" value="Genomic_DNA"/>
</dbReference>
<gene>
    <name evidence="2" type="ORF">GMARGA_LOCUS25866</name>
</gene>
<keyword evidence="3" id="KW-1185">Reference proteome</keyword>
<evidence type="ECO:0000256" key="1">
    <source>
        <dbReference type="SAM" id="MobiDB-lite"/>
    </source>
</evidence>
<sequence length="234" mass="26273">AAAVCGFEVEIDGKRKVKGIVKVAKQAAKELFRITYLTELKHNAETESIRLVFPTAIEYTSANNRKKLILDVVIESLSHHISSELNIDSNPNASKIILVELFTYLKKDLILVVKSSYHLVESVSHAGQNQILEDTLLIETNSDDKPTLSFFRDKATLTSYSNYLYGYENSTSTPCCLLKKGFEPSLQGTKIHTLAARKFIQDLEEGTSFIQKNPRNKGKNISDSPIHEQIVKRT</sequence>
<comment type="caution">
    <text evidence="2">The sequence shown here is derived from an EMBL/GenBank/DDBJ whole genome shotgun (WGS) entry which is preliminary data.</text>
</comment>
<feature type="region of interest" description="Disordered" evidence="1">
    <location>
        <begin position="210"/>
        <end position="234"/>
    </location>
</feature>
<feature type="non-terminal residue" evidence="2">
    <location>
        <position position="1"/>
    </location>
</feature>
<evidence type="ECO:0000313" key="2">
    <source>
        <dbReference type="EMBL" id="CAG8813738.1"/>
    </source>
</evidence>
<evidence type="ECO:0000313" key="3">
    <source>
        <dbReference type="Proteomes" id="UP000789901"/>
    </source>
</evidence>
<proteinExistence type="predicted"/>
<name>A0ABN7W3A8_GIGMA</name>